<keyword evidence="2" id="KW-1185">Reference proteome</keyword>
<evidence type="ECO:0000313" key="1">
    <source>
        <dbReference type="EMBL" id="SMB89536.1"/>
    </source>
</evidence>
<dbReference type="EMBL" id="LT838272">
    <property type="protein sequence ID" value="SMB89536.1"/>
    <property type="molecule type" value="Genomic_DNA"/>
</dbReference>
<proteinExistence type="predicted"/>
<dbReference type="AlphaFoldDB" id="A0A1W1V8G6"/>
<reference evidence="1 2" key="1">
    <citation type="submission" date="2017-04" db="EMBL/GenBank/DDBJ databases">
        <authorList>
            <person name="Afonso C.L."/>
            <person name="Miller P.J."/>
            <person name="Scott M.A."/>
            <person name="Spackman E."/>
            <person name="Goraichik I."/>
            <person name="Dimitrov K.M."/>
            <person name="Suarez D.L."/>
            <person name="Swayne D.E."/>
        </authorList>
    </citation>
    <scope>NUCLEOTIDE SEQUENCE [LARGE SCALE GENOMIC DNA]</scope>
    <source>
        <strain evidence="1 2">ToBE</strain>
    </source>
</reference>
<organism evidence="1 2">
    <name type="scientific">Thermanaeromonas toyohensis ToBE</name>
    <dbReference type="NCBI Taxonomy" id="698762"/>
    <lineage>
        <taxon>Bacteria</taxon>
        <taxon>Bacillati</taxon>
        <taxon>Bacillota</taxon>
        <taxon>Clostridia</taxon>
        <taxon>Neomoorellales</taxon>
        <taxon>Neomoorellaceae</taxon>
        <taxon>Thermanaeromonas</taxon>
    </lineage>
</organism>
<evidence type="ECO:0000313" key="2">
    <source>
        <dbReference type="Proteomes" id="UP000192569"/>
    </source>
</evidence>
<dbReference type="OrthoDB" id="1725689at2"/>
<name>A0A1W1V8G6_9FIRM</name>
<sequence>MRDIQRSLLRERRALLEQWVHAPQKDRAEILVRIMDIDEQIEASKTKQPRLPKKKVV</sequence>
<dbReference type="RefSeq" id="WP_157109722.1">
    <property type="nucleotide sequence ID" value="NZ_LT838272.1"/>
</dbReference>
<protein>
    <submittedName>
        <fullName evidence="1">Uncharacterized protein</fullName>
    </submittedName>
</protein>
<dbReference type="Proteomes" id="UP000192569">
    <property type="component" value="Chromosome I"/>
</dbReference>
<accession>A0A1W1V8G6</accession>
<gene>
    <name evidence="1" type="ORF">SAMN00808754_0174</name>
</gene>